<proteinExistence type="predicted"/>
<keyword evidence="3" id="KW-1185">Reference proteome</keyword>
<dbReference type="EMBL" id="LGRN01000956">
    <property type="protein sequence ID" value="OJD10069.1"/>
    <property type="molecule type" value="Genomic_DNA"/>
</dbReference>
<dbReference type="Proteomes" id="UP000182235">
    <property type="component" value="Unassembled WGS sequence"/>
</dbReference>
<sequence>MYADRASAASRGRRLYLCLNLVTTLDRDAASPHPDVHYRPTLTSGSGMYEVVPFFDPKAMFTLLHLKVEPMSARAIKVAANPAVRPILWRLINDLVVCRKNIRVNGSTNEDMVIFYTRGEDCSSACTGCQRENDLFELCVQSSIVHFSVSTLRACCNCLWNFKSSNCSFISSRPASQKPVNVPSHDEMPPPPAAKPPLSHTLVKRSRASFHALPSSKPSLFTLFKSTVVVNSGPFSAVFSPRTQAHRYVSLSAFLLVHELSAVRQALREAETCVTILRSRVAALEFIENVDF</sequence>
<evidence type="ECO:0000256" key="1">
    <source>
        <dbReference type="SAM" id="MobiDB-lite"/>
    </source>
</evidence>
<dbReference type="OrthoDB" id="4499406at2759"/>
<accession>A0A1J9Q4I6</accession>
<gene>
    <name evidence="2" type="ORF">AJ78_08769</name>
</gene>
<comment type="caution">
    <text evidence="2">The sequence shown here is derived from an EMBL/GenBank/DDBJ whole genome shotgun (WGS) entry which is preliminary data.</text>
</comment>
<dbReference type="Pfam" id="PF12511">
    <property type="entry name" value="DUF3716"/>
    <property type="match status" value="1"/>
</dbReference>
<evidence type="ECO:0000313" key="3">
    <source>
        <dbReference type="Proteomes" id="UP000182235"/>
    </source>
</evidence>
<dbReference type="AlphaFoldDB" id="A0A1J9Q4I6"/>
<dbReference type="STRING" id="1447872.A0A1J9Q4I6"/>
<organism evidence="2 3">
    <name type="scientific">Emergomyces pasteurianus Ep9510</name>
    <dbReference type="NCBI Taxonomy" id="1447872"/>
    <lineage>
        <taxon>Eukaryota</taxon>
        <taxon>Fungi</taxon>
        <taxon>Dikarya</taxon>
        <taxon>Ascomycota</taxon>
        <taxon>Pezizomycotina</taxon>
        <taxon>Eurotiomycetes</taxon>
        <taxon>Eurotiomycetidae</taxon>
        <taxon>Onygenales</taxon>
        <taxon>Ajellomycetaceae</taxon>
        <taxon>Emergomyces</taxon>
    </lineage>
</organism>
<dbReference type="InterPro" id="IPR022190">
    <property type="entry name" value="DUF3716"/>
</dbReference>
<reference evidence="2 3" key="1">
    <citation type="submission" date="2015-07" db="EMBL/GenBank/DDBJ databases">
        <title>Emmonsia species relationships and genome sequence.</title>
        <authorList>
            <consortium name="The Broad Institute Genomics Platform"/>
            <person name="Cuomo C.A."/>
            <person name="Munoz J.F."/>
            <person name="Imamovic A."/>
            <person name="Priest M.E."/>
            <person name="Young S."/>
            <person name="Clay O.K."/>
            <person name="McEwen J.G."/>
        </authorList>
    </citation>
    <scope>NUCLEOTIDE SEQUENCE [LARGE SCALE GENOMIC DNA]</scope>
    <source>
        <strain evidence="2 3">UAMH 9510</strain>
    </source>
</reference>
<evidence type="ECO:0000313" key="2">
    <source>
        <dbReference type="EMBL" id="OJD10069.1"/>
    </source>
</evidence>
<name>A0A1J9Q4I6_9EURO</name>
<protein>
    <submittedName>
        <fullName evidence="2">Uncharacterized protein</fullName>
    </submittedName>
</protein>
<feature type="region of interest" description="Disordered" evidence="1">
    <location>
        <begin position="178"/>
        <end position="198"/>
    </location>
</feature>